<name>A0A9D4YNI5_PEA</name>
<keyword evidence="3" id="KW-1185">Reference proteome</keyword>
<dbReference type="Proteomes" id="UP001058974">
    <property type="component" value="Chromosome 1"/>
</dbReference>
<comment type="caution">
    <text evidence="2">The sequence shown here is derived from an EMBL/GenBank/DDBJ whole genome shotgun (WGS) entry which is preliminary data.</text>
</comment>
<feature type="compositionally biased region" description="Basic residues" evidence="1">
    <location>
        <begin position="159"/>
        <end position="170"/>
    </location>
</feature>
<gene>
    <name evidence="2" type="ORF">KIW84_011049</name>
</gene>
<organism evidence="2 3">
    <name type="scientific">Pisum sativum</name>
    <name type="common">Garden pea</name>
    <name type="synonym">Lathyrus oleraceus</name>
    <dbReference type="NCBI Taxonomy" id="3888"/>
    <lineage>
        <taxon>Eukaryota</taxon>
        <taxon>Viridiplantae</taxon>
        <taxon>Streptophyta</taxon>
        <taxon>Embryophyta</taxon>
        <taxon>Tracheophyta</taxon>
        <taxon>Spermatophyta</taxon>
        <taxon>Magnoliopsida</taxon>
        <taxon>eudicotyledons</taxon>
        <taxon>Gunneridae</taxon>
        <taxon>Pentapetalae</taxon>
        <taxon>rosids</taxon>
        <taxon>fabids</taxon>
        <taxon>Fabales</taxon>
        <taxon>Fabaceae</taxon>
        <taxon>Papilionoideae</taxon>
        <taxon>50 kb inversion clade</taxon>
        <taxon>NPAAA clade</taxon>
        <taxon>Hologalegina</taxon>
        <taxon>IRL clade</taxon>
        <taxon>Fabeae</taxon>
        <taxon>Lathyrus</taxon>
    </lineage>
</organism>
<reference evidence="2 3" key="1">
    <citation type="journal article" date="2022" name="Nat. Genet.">
        <title>Improved pea reference genome and pan-genome highlight genomic features and evolutionary characteristics.</title>
        <authorList>
            <person name="Yang T."/>
            <person name="Liu R."/>
            <person name="Luo Y."/>
            <person name="Hu S."/>
            <person name="Wang D."/>
            <person name="Wang C."/>
            <person name="Pandey M.K."/>
            <person name="Ge S."/>
            <person name="Xu Q."/>
            <person name="Li N."/>
            <person name="Li G."/>
            <person name="Huang Y."/>
            <person name="Saxena R.K."/>
            <person name="Ji Y."/>
            <person name="Li M."/>
            <person name="Yan X."/>
            <person name="He Y."/>
            <person name="Liu Y."/>
            <person name="Wang X."/>
            <person name="Xiang C."/>
            <person name="Varshney R.K."/>
            <person name="Ding H."/>
            <person name="Gao S."/>
            <person name="Zong X."/>
        </authorList>
    </citation>
    <scope>NUCLEOTIDE SEQUENCE [LARGE SCALE GENOMIC DNA]</scope>
    <source>
        <strain evidence="2 3">cv. Zhongwan 6</strain>
    </source>
</reference>
<evidence type="ECO:0000256" key="1">
    <source>
        <dbReference type="SAM" id="MobiDB-lite"/>
    </source>
</evidence>
<protein>
    <submittedName>
        <fullName evidence="2">Uncharacterized protein</fullName>
    </submittedName>
</protein>
<sequence length="176" mass="19477">MESVSAAQNQSSLTPTTPPPQRTVISEVATSTVPVASSSQSIPSMPYGFPWGMPSNFMPEGLTGASLRWHMGLDSASIRTFNDLGEAFVKQYKYNVDMEPDRDQLSSPNDFTKMVNMGMRLEEGVREGCFSKDEASASKKYGGSFSKRKEGETNSMSVGRKRRPHIRKSSQPRQQQ</sequence>
<dbReference type="EMBL" id="JAMSHJ010000001">
    <property type="protein sequence ID" value="KAI5441843.1"/>
    <property type="molecule type" value="Genomic_DNA"/>
</dbReference>
<dbReference type="Gramene" id="Psat01G0104900-T1">
    <property type="protein sequence ID" value="KAI5441843.1"/>
    <property type="gene ID" value="KIW84_011049"/>
</dbReference>
<accession>A0A9D4YNI5</accession>
<dbReference type="AlphaFoldDB" id="A0A9D4YNI5"/>
<feature type="region of interest" description="Disordered" evidence="1">
    <location>
        <begin position="1"/>
        <end position="23"/>
    </location>
</feature>
<feature type="compositionally biased region" description="Polar residues" evidence="1">
    <location>
        <begin position="1"/>
        <end position="13"/>
    </location>
</feature>
<evidence type="ECO:0000313" key="2">
    <source>
        <dbReference type="EMBL" id="KAI5441843.1"/>
    </source>
</evidence>
<proteinExistence type="predicted"/>
<feature type="region of interest" description="Disordered" evidence="1">
    <location>
        <begin position="132"/>
        <end position="176"/>
    </location>
</feature>
<evidence type="ECO:0000313" key="3">
    <source>
        <dbReference type="Proteomes" id="UP001058974"/>
    </source>
</evidence>